<dbReference type="InterPro" id="IPR027443">
    <property type="entry name" value="IPNS-like_sf"/>
</dbReference>
<evidence type="ECO:0008006" key="3">
    <source>
        <dbReference type="Google" id="ProtNLM"/>
    </source>
</evidence>
<dbReference type="Proteomes" id="UP000799766">
    <property type="component" value="Unassembled WGS sequence"/>
</dbReference>
<dbReference type="Pfam" id="PF07350">
    <property type="entry name" value="Gig2-like"/>
    <property type="match status" value="1"/>
</dbReference>
<evidence type="ECO:0000313" key="2">
    <source>
        <dbReference type="Proteomes" id="UP000799766"/>
    </source>
</evidence>
<proteinExistence type="predicted"/>
<dbReference type="InterPro" id="IPR010856">
    <property type="entry name" value="Gig2-like"/>
</dbReference>
<accession>A0A6A6NSH9</accession>
<gene>
    <name evidence="1" type="ORF">BDY21DRAFT_352424</name>
</gene>
<name>A0A6A6NSH9_9PEZI</name>
<keyword evidence="2" id="KW-1185">Reference proteome</keyword>
<sequence>MISARLSPPLLRLRTPRSLVRASLPCSLARTGSTSTATRPKQQQQKRAGDISDAFVSLSGQNFKPLEPRYAALKKRLIRGREGAIADSWIRLLRRLRDETQEIAQLGSAAVPEVEFKDVQDGRLSEEFRKAVEKRGVSVIRGVLPEKEALGLKQDLRDYIRNNPHTKAFPADNPQVYELYWSPSQMRARAHPNLLQTQRLLMEFWHSKTPDALISCSHPTAYADRIRIRQPGDAKFALGPHVDGGSVERWEEDGYGRGKVYDAVFEGKWEEFSPWEASCRLDVVSDMYQGVGACSMLRLFQGWLSMSETGPFEGTLKVNPLLGVATSYYLLRPFFTPKRPASEFGGSGGGQSAAFLDPANWIMEPDPTSWVQGATPGHGQELAASLHPHLDLERSMVHVPRVQPGDYVAWHCDTIHAVDNVHAGTADSSVLYIPSCPLTESNAKFLLRQREAFVQGIPCPDFGGGEGESRHVGRPTAADVARTADADGLRAFGLQEWDADEPGLSPGQREVLNRANKTLGFYT</sequence>
<dbReference type="AlphaFoldDB" id="A0A6A6NSH9"/>
<organism evidence="1 2">
    <name type="scientific">Lineolata rhizophorae</name>
    <dbReference type="NCBI Taxonomy" id="578093"/>
    <lineage>
        <taxon>Eukaryota</taxon>
        <taxon>Fungi</taxon>
        <taxon>Dikarya</taxon>
        <taxon>Ascomycota</taxon>
        <taxon>Pezizomycotina</taxon>
        <taxon>Dothideomycetes</taxon>
        <taxon>Dothideomycetes incertae sedis</taxon>
        <taxon>Lineolatales</taxon>
        <taxon>Lineolataceae</taxon>
        <taxon>Lineolata</taxon>
    </lineage>
</organism>
<protein>
    <recommendedName>
        <fullName evidence="3">DUF1479-domain-containing protein</fullName>
    </recommendedName>
</protein>
<dbReference type="Gene3D" id="2.60.120.330">
    <property type="entry name" value="B-lactam Antibiotic, Isopenicillin N Synthase, Chain"/>
    <property type="match status" value="1"/>
</dbReference>
<dbReference type="PANTHER" id="PTHR30613">
    <property type="entry name" value="UNCHARACTERIZED PROTEIN YBIU-RELATED"/>
    <property type="match status" value="1"/>
</dbReference>
<reference evidence="1" key="1">
    <citation type="journal article" date="2020" name="Stud. Mycol.">
        <title>101 Dothideomycetes genomes: a test case for predicting lifestyles and emergence of pathogens.</title>
        <authorList>
            <person name="Haridas S."/>
            <person name="Albert R."/>
            <person name="Binder M."/>
            <person name="Bloem J."/>
            <person name="Labutti K."/>
            <person name="Salamov A."/>
            <person name="Andreopoulos B."/>
            <person name="Baker S."/>
            <person name="Barry K."/>
            <person name="Bills G."/>
            <person name="Bluhm B."/>
            <person name="Cannon C."/>
            <person name="Castanera R."/>
            <person name="Culley D."/>
            <person name="Daum C."/>
            <person name="Ezra D."/>
            <person name="Gonzalez J."/>
            <person name="Henrissat B."/>
            <person name="Kuo A."/>
            <person name="Liang C."/>
            <person name="Lipzen A."/>
            <person name="Lutzoni F."/>
            <person name="Magnuson J."/>
            <person name="Mondo S."/>
            <person name="Nolan M."/>
            <person name="Ohm R."/>
            <person name="Pangilinan J."/>
            <person name="Park H.-J."/>
            <person name="Ramirez L."/>
            <person name="Alfaro M."/>
            <person name="Sun H."/>
            <person name="Tritt A."/>
            <person name="Yoshinaga Y."/>
            <person name="Zwiers L.-H."/>
            <person name="Turgeon B."/>
            <person name="Goodwin S."/>
            <person name="Spatafora J."/>
            <person name="Crous P."/>
            <person name="Grigoriev I."/>
        </authorList>
    </citation>
    <scope>NUCLEOTIDE SEQUENCE</scope>
    <source>
        <strain evidence="1">ATCC 16933</strain>
    </source>
</reference>
<dbReference type="PANTHER" id="PTHR30613:SF1">
    <property type="entry name" value="DUF1479 DOMAIN PROTEIN (AFU_ORTHOLOGUE AFUA_5G09280)"/>
    <property type="match status" value="1"/>
</dbReference>
<dbReference type="EMBL" id="MU001690">
    <property type="protein sequence ID" value="KAF2454676.1"/>
    <property type="molecule type" value="Genomic_DNA"/>
</dbReference>
<evidence type="ECO:0000313" key="1">
    <source>
        <dbReference type="EMBL" id="KAF2454676.1"/>
    </source>
</evidence>
<dbReference type="OrthoDB" id="8249012at2759"/>
<dbReference type="SUPFAM" id="SSF51197">
    <property type="entry name" value="Clavaminate synthase-like"/>
    <property type="match status" value="1"/>
</dbReference>